<feature type="compositionally biased region" description="Acidic residues" evidence="1">
    <location>
        <begin position="610"/>
        <end position="620"/>
    </location>
</feature>
<dbReference type="AlphaFoldDB" id="A0A9P7UZL3"/>
<protein>
    <submittedName>
        <fullName evidence="2">Uncharacterized protein</fullName>
    </submittedName>
</protein>
<accession>A0A9P7UZL3</accession>
<sequence>MENRVGGTSSSVATLNLGDELFLCTTYHENRVSCTAFNSSRVSTARFSLLLPPPPLMAFIGASRFSIEGGAHNYVQGDQINNYTTQVVQHQVKKRRIYDEFPNIQRGLVRRLKDLDRKDFLLRRNMNRYEVEFTVERTISTAKIHGDNSTFTVVSYKGQDAEKAWKKEFRQFSETTDTMKMQLFGINRSSVPLLIFYGELVPLAHLWDRLGEYGRCYAYTLAFSMWCCDLSTVWIDPEQGTLICGVEGPSPSSLSHIPVSVKTLPSSVELLQEDVCFRYFSCLPLDKNFDRGIIDALSCGSPVHGGMPPITTQPYVLSCQTNSIIAVRSDDWLAYGRMDLYSDEKLMPDGRKRYTLYDTDEFDEDLQSVNICSYMINPTDSWLLQALSVFHKVRISFNEDLSSYKVIAPDVVLSGPIENSSVKQQRRSEGPPTYFFLDLLLKAGPVVSFHTWSFDENGQTSISHSHCEHLGLPTVLSVKVWSSDTYHWSSTVYKSIHKWQIARGFDPTTTDFARYLEFKSPIYEVLPQSEPGRFEELRIDQPEALSGILPTKESSSQGDRRQYSTETAYNTEGEGAPVNADSPTFASPLHDLRSELEMFTQLKPGAGDNAYEDVDVESEGPTDTAGQHEWPF</sequence>
<evidence type="ECO:0000256" key="1">
    <source>
        <dbReference type="SAM" id="MobiDB-lite"/>
    </source>
</evidence>
<dbReference type="EMBL" id="CM032182">
    <property type="protein sequence ID" value="KAG7097611.1"/>
    <property type="molecule type" value="Genomic_DNA"/>
</dbReference>
<evidence type="ECO:0000313" key="2">
    <source>
        <dbReference type="EMBL" id="KAG7097611.1"/>
    </source>
</evidence>
<gene>
    <name evidence="2" type="ORF">E1B28_004945</name>
</gene>
<name>A0A9P7UZL3_9AGAR</name>
<comment type="caution">
    <text evidence="2">The sequence shown here is derived from an EMBL/GenBank/DDBJ whole genome shotgun (WGS) entry which is preliminary data.</text>
</comment>
<feature type="region of interest" description="Disordered" evidence="1">
    <location>
        <begin position="539"/>
        <end position="587"/>
    </location>
</feature>
<evidence type="ECO:0000313" key="3">
    <source>
        <dbReference type="Proteomes" id="UP001049176"/>
    </source>
</evidence>
<dbReference type="Proteomes" id="UP001049176">
    <property type="component" value="Chromosome 2"/>
</dbReference>
<keyword evidence="3" id="KW-1185">Reference proteome</keyword>
<reference evidence="2" key="1">
    <citation type="journal article" date="2021" name="Genome Biol. Evol.">
        <title>The assembled and annotated genome of the fairy-ring fungus Marasmius oreades.</title>
        <authorList>
            <person name="Hiltunen M."/>
            <person name="Ament-Velasquez S.L."/>
            <person name="Johannesson H."/>
        </authorList>
    </citation>
    <scope>NUCLEOTIDE SEQUENCE</scope>
    <source>
        <strain evidence="2">03SP1</strain>
    </source>
</reference>
<dbReference type="RefSeq" id="XP_043014081.1">
    <property type="nucleotide sequence ID" value="XM_043149475.1"/>
</dbReference>
<proteinExistence type="predicted"/>
<dbReference type="GeneID" id="66074021"/>
<organism evidence="2 3">
    <name type="scientific">Marasmius oreades</name>
    <name type="common">fairy-ring Marasmius</name>
    <dbReference type="NCBI Taxonomy" id="181124"/>
    <lineage>
        <taxon>Eukaryota</taxon>
        <taxon>Fungi</taxon>
        <taxon>Dikarya</taxon>
        <taxon>Basidiomycota</taxon>
        <taxon>Agaricomycotina</taxon>
        <taxon>Agaricomycetes</taxon>
        <taxon>Agaricomycetidae</taxon>
        <taxon>Agaricales</taxon>
        <taxon>Marasmiineae</taxon>
        <taxon>Marasmiaceae</taxon>
        <taxon>Marasmius</taxon>
    </lineage>
</organism>
<feature type="region of interest" description="Disordered" evidence="1">
    <location>
        <begin position="603"/>
        <end position="632"/>
    </location>
</feature>
<dbReference type="KEGG" id="more:E1B28_004945"/>